<reference evidence="6" key="2">
    <citation type="submission" date="2025-08" db="UniProtKB">
        <authorList>
            <consortium name="Ensembl"/>
        </authorList>
    </citation>
    <scope>IDENTIFICATION</scope>
</reference>
<feature type="signal peptide" evidence="4">
    <location>
        <begin position="1"/>
        <end position="22"/>
    </location>
</feature>
<dbReference type="PROSITE" id="PS50835">
    <property type="entry name" value="IG_LIKE"/>
    <property type="match status" value="1"/>
</dbReference>
<evidence type="ECO:0000313" key="6">
    <source>
        <dbReference type="Ensembl" id="ENSOABP00000069353.1"/>
    </source>
</evidence>
<evidence type="ECO:0000256" key="4">
    <source>
        <dbReference type="SAM" id="SignalP"/>
    </source>
</evidence>
<keyword evidence="3" id="KW-1133">Transmembrane helix</keyword>
<feature type="transmembrane region" description="Helical" evidence="3">
    <location>
        <begin position="214"/>
        <end position="237"/>
    </location>
</feature>
<dbReference type="InterPro" id="IPR036179">
    <property type="entry name" value="Ig-like_dom_sf"/>
</dbReference>
<dbReference type="InterPro" id="IPR007110">
    <property type="entry name" value="Ig-like_dom"/>
</dbReference>
<keyword evidence="3" id="KW-0812">Transmembrane</keyword>
<dbReference type="KEGG" id="oau:120434450"/>
<keyword evidence="3" id="KW-0472">Membrane</keyword>
<organism evidence="6 7">
    <name type="scientific">Oreochromis aureus</name>
    <name type="common">Israeli tilapia</name>
    <name type="synonym">Chromis aureus</name>
    <dbReference type="NCBI Taxonomy" id="47969"/>
    <lineage>
        <taxon>Eukaryota</taxon>
        <taxon>Metazoa</taxon>
        <taxon>Chordata</taxon>
        <taxon>Craniata</taxon>
        <taxon>Vertebrata</taxon>
        <taxon>Euteleostomi</taxon>
        <taxon>Actinopterygii</taxon>
        <taxon>Neopterygii</taxon>
        <taxon>Teleostei</taxon>
        <taxon>Neoteleostei</taxon>
        <taxon>Acanthomorphata</taxon>
        <taxon>Ovalentaria</taxon>
        <taxon>Cichlomorphae</taxon>
        <taxon>Cichliformes</taxon>
        <taxon>Cichlidae</taxon>
        <taxon>African cichlids</taxon>
        <taxon>Pseudocrenilabrinae</taxon>
        <taxon>Oreochromini</taxon>
        <taxon>Oreochromis</taxon>
    </lineage>
</organism>
<dbReference type="AlphaFoldDB" id="A0AAZ1XP35"/>
<dbReference type="InterPro" id="IPR050488">
    <property type="entry name" value="Ig_Fc_receptor"/>
</dbReference>
<dbReference type="RefSeq" id="XP_039458506.1">
    <property type="nucleotide sequence ID" value="XM_039602572.1"/>
</dbReference>
<dbReference type="PANTHER" id="PTHR11481:SF64">
    <property type="entry name" value="FC RECEPTOR-LIKE PROTEIN 4"/>
    <property type="match status" value="1"/>
</dbReference>
<keyword evidence="1 4" id="KW-0732">Signal</keyword>
<sequence>MEIRAGDIRVLINVLLISVTVAEFSDSQTHNPGFPEVVPNRQQFFELESIAISCEGLNGLTGWRVMKKINGDIRTCAPTWDRATGPCNISNAYPKTDSGEYWCEMGRTQRSNTVNITVTDGPVILESPAYPLLEGDNVTLLCKKKHAHPNFTAEFYKNGAFIGIGSTGKMMNPIVSKSDEGFYKCSISKTEESPESWLAVGRADDPPEVLRLDLYLVFGTGFCVLMVIILLLLAGVFQHQKHQQTIRRHIEETSLTPTGASMTEYAQVTHTLITRSKVDESS</sequence>
<name>A0AAZ1XP35_OREAU</name>
<reference evidence="7" key="1">
    <citation type="submission" date="2020-03" db="EMBL/GenBank/DDBJ databases">
        <title>Evolution of repeat sequences and sex chromosomes of tilapia species revealed by chromosome-level genomes.</title>
        <authorList>
            <person name="Xu L."/>
            <person name="Tao W."/>
            <person name="Wang D."/>
            <person name="Zhou Q."/>
        </authorList>
    </citation>
    <scope>NUCLEOTIDE SEQUENCE [LARGE SCALE GENOMIC DNA]</scope>
    <source>
        <strain evidence="7">Israel</strain>
    </source>
</reference>
<dbReference type="Proteomes" id="UP000472276">
    <property type="component" value="Unassembled WGS sequence"/>
</dbReference>
<protein>
    <recommendedName>
        <fullName evidence="5">Ig-like domain-containing protein</fullName>
    </recommendedName>
</protein>
<dbReference type="GO" id="GO:0009897">
    <property type="term" value="C:external side of plasma membrane"/>
    <property type="evidence" value="ECO:0007669"/>
    <property type="project" value="TreeGrafter"/>
</dbReference>
<dbReference type="InterPro" id="IPR013783">
    <property type="entry name" value="Ig-like_fold"/>
</dbReference>
<dbReference type="GeneID" id="120434450"/>
<evidence type="ECO:0000256" key="2">
    <source>
        <dbReference type="ARBA" id="ARBA00023157"/>
    </source>
</evidence>
<dbReference type="Gene3D" id="2.60.40.10">
    <property type="entry name" value="Immunoglobulins"/>
    <property type="match status" value="2"/>
</dbReference>
<evidence type="ECO:0000256" key="1">
    <source>
        <dbReference type="ARBA" id="ARBA00022729"/>
    </source>
</evidence>
<keyword evidence="2" id="KW-1015">Disulfide bond</keyword>
<dbReference type="GO" id="GO:0006955">
    <property type="term" value="P:immune response"/>
    <property type="evidence" value="ECO:0007669"/>
    <property type="project" value="TreeGrafter"/>
</dbReference>
<keyword evidence="7" id="KW-1185">Reference proteome</keyword>
<dbReference type="PANTHER" id="PTHR11481">
    <property type="entry name" value="IMMUNOGLOBULIN FC RECEPTOR"/>
    <property type="match status" value="1"/>
</dbReference>
<feature type="domain" description="Ig-like" evidence="5">
    <location>
        <begin position="122"/>
        <end position="196"/>
    </location>
</feature>
<proteinExistence type="predicted"/>
<dbReference type="GO" id="GO:0007166">
    <property type="term" value="P:cell surface receptor signaling pathway"/>
    <property type="evidence" value="ECO:0007669"/>
    <property type="project" value="TreeGrafter"/>
</dbReference>
<reference evidence="6" key="3">
    <citation type="submission" date="2025-09" db="UniProtKB">
        <authorList>
            <consortium name="Ensembl"/>
        </authorList>
    </citation>
    <scope>IDENTIFICATION</scope>
</reference>
<evidence type="ECO:0000256" key="3">
    <source>
        <dbReference type="SAM" id="Phobius"/>
    </source>
</evidence>
<dbReference type="Pfam" id="PF13895">
    <property type="entry name" value="Ig_2"/>
    <property type="match status" value="1"/>
</dbReference>
<dbReference type="SUPFAM" id="SSF48726">
    <property type="entry name" value="Immunoglobulin"/>
    <property type="match status" value="1"/>
</dbReference>
<feature type="chain" id="PRO_5044313390" description="Ig-like domain-containing protein" evidence="4">
    <location>
        <begin position="23"/>
        <end position="282"/>
    </location>
</feature>
<dbReference type="Ensembl" id="ENSOABT00000070688.1">
    <property type="protein sequence ID" value="ENSOABP00000069353.1"/>
    <property type="gene ID" value="ENSOABG00000028738.1"/>
</dbReference>
<evidence type="ECO:0000259" key="5">
    <source>
        <dbReference type="PROSITE" id="PS50835"/>
    </source>
</evidence>
<evidence type="ECO:0000313" key="7">
    <source>
        <dbReference type="Proteomes" id="UP000472276"/>
    </source>
</evidence>
<gene>
    <name evidence="6" type="primary">LOC120434450</name>
</gene>
<dbReference type="GO" id="GO:0004888">
    <property type="term" value="F:transmembrane signaling receptor activity"/>
    <property type="evidence" value="ECO:0007669"/>
    <property type="project" value="TreeGrafter"/>
</dbReference>
<accession>A0AAZ1XP35</accession>